<accession>A0A1M4SPW9</accession>
<evidence type="ECO:0000313" key="2">
    <source>
        <dbReference type="EMBL" id="SHE34260.1"/>
    </source>
</evidence>
<organism evidence="2 3">
    <name type="scientific">Thermomonas hydrothermalis</name>
    <dbReference type="NCBI Taxonomy" id="213588"/>
    <lineage>
        <taxon>Bacteria</taxon>
        <taxon>Pseudomonadati</taxon>
        <taxon>Pseudomonadota</taxon>
        <taxon>Gammaproteobacteria</taxon>
        <taxon>Lysobacterales</taxon>
        <taxon>Lysobacteraceae</taxon>
        <taxon>Thermomonas</taxon>
    </lineage>
</organism>
<dbReference type="STRING" id="213588.SAMN02745204_00233"/>
<evidence type="ECO:0000313" key="3">
    <source>
        <dbReference type="Proteomes" id="UP000242857"/>
    </source>
</evidence>
<keyword evidence="3" id="KW-1185">Reference proteome</keyword>
<gene>
    <name evidence="2" type="ORF">SAMN02745204_00233</name>
</gene>
<reference evidence="3" key="1">
    <citation type="submission" date="2016-11" db="EMBL/GenBank/DDBJ databases">
        <authorList>
            <person name="Varghese N."/>
            <person name="Submissions S."/>
        </authorList>
    </citation>
    <scope>NUCLEOTIDE SEQUENCE [LARGE SCALE GENOMIC DNA]</scope>
    <source>
        <strain evidence="3">DSM 14834</strain>
    </source>
</reference>
<sequence length="155" mass="16770">MRLPLLALACLLPLAASSAYASDASVKSRLEARGVKYEIDDDGDYKILISYKSEGRTQLVFVSGATQSVAGFQVREVFSPVALVEEDGIAKQALALLEENRRMKIGAWEVAGDVLYYVIKLPDTVGATELEAAIEIAAQNADDKEIKLSGNKDTF</sequence>
<evidence type="ECO:0000256" key="1">
    <source>
        <dbReference type="SAM" id="SignalP"/>
    </source>
</evidence>
<protein>
    <submittedName>
        <fullName evidence="2">Uncharacterized protein</fullName>
    </submittedName>
</protein>
<dbReference type="OrthoDB" id="7391647at2"/>
<dbReference type="RefSeq" id="WP_143148762.1">
    <property type="nucleotide sequence ID" value="NZ_FQUK01000003.1"/>
</dbReference>
<dbReference type="Proteomes" id="UP000242857">
    <property type="component" value="Unassembled WGS sequence"/>
</dbReference>
<name>A0A1M4SPW9_9GAMM</name>
<feature type="chain" id="PRO_5012251358" evidence="1">
    <location>
        <begin position="22"/>
        <end position="155"/>
    </location>
</feature>
<dbReference type="AlphaFoldDB" id="A0A1M4SPW9"/>
<proteinExistence type="predicted"/>
<feature type="signal peptide" evidence="1">
    <location>
        <begin position="1"/>
        <end position="21"/>
    </location>
</feature>
<keyword evidence="1" id="KW-0732">Signal</keyword>
<dbReference type="EMBL" id="FQUK01000003">
    <property type="protein sequence ID" value="SHE34260.1"/>
    <property type="molecule type" value="Genomic_DNA"/>
</dbReference>